<dbReference type="Proteomes" id="UP000006286">
    <property type="component" value="Chromosome"/>
</dbReference>
<dbReference type="KEGG" id="adi:B5T_03150"/>
<keyword evidence="1" id="KW-1133">Transmembrane helix</keyword>
<dbReference type="PATRIC" id="fig|930169.3.peg.3112"/>
<keyword evidence="3" id="KW-1185">Reference proteome</keyword>
<protein>
    <submittedName>
        <fullName evidence="2">Uncharacterized protein</fullName>
    </submittedName>
</protein>
<name>K0CI58_ALCDB</name>
<feature type="transmembrane region" description="Helical" evidence="1">
    <location>
        <begin position="12"/>
        <end position="31"/>
    </location>
</feature>
<sequence length="39" mass="4533">MFNGLTPDQWITAFVIFLCIVATITFVVFLFSGKSRRHR</sequence>
<keyword evidence="1" id="KW-0812">Transmembrane</keyword>
<proteinExistence type="predicted"/>
<evidence type="ECO:0000313" key="3">
    <source>
        <dbReference type="Proteomes" id="UP000006286"/>
    </source>
</evidence>
<reference evidence="2 3" key="1">
    <citation type="journal article" date="2012" name="J. Bacteriol.">
        <title>Complete genome sequence of Alcanivorax dieselolei type strain B5.</title>
        <authorList>
            <person name="Lai Q."/>
            <person name="Li W."/>
            <person name="Shao Z."/>
        </authorList>
    </citation>
    <scope>NUCLEOTIDE SEQUENCE [LARGE SCALE GENOMIC DNA]</scope>
    <source>
        <strain evidence="3">DSM 16502 / CGMCC 1.3690 / B-5</strain>
    </source>
</reference>
<organism evidence="2 3">
    <name type="scientific">Alcanivorax dieselolei (strain DSM 16502 / CGMCC 1.3690 / MCCC 1A00001 / B-5)</name>
    <name type="common">Alloalcanivorax dieselolei</name>
    <dbReference type="NCBI Taxonomy" id="930169"/>
    <lineage>
        <taxon>Bacteria</taxon>
        <taxon>Pseudomonadati</taxon>
        <taxon>Pseudomonadota</taxon>
        <taxon>Gammaproteobacteria</taxon>
        <taxon>Oceanospirillales</taxon>
        <taxon>Alcanivoracaceae</taxon>
        <taxon>Alloalcanivorax</taxon>
    </lineage>
</organism>
<dbReference type="HOGENOM" id="CLU_3303623_0_0_6"/>
<dbReference type="EMBL" id="CP003466">
    <property type="protein sequence ID" value="AFT71417.1"/>
    <property type="molecule type" value="Genomic_DNA"/>
</dbReference>
<accession>K0CI58</accession>
<gene>
    <name evidence="2" type="ordered locus">B5T_03150</name>
</gene>
<evidence type="ECO:0000256" key="1">
    <source>
        <dbReference type="SAM" id="Phobius"/>
    </source>
</evidence>
<keyword evidence="1" id="KW-0472">Membrane</keyword>
<evidence type="ECO:0000313" key="2">
    <source>
        <dbReference type="EMBL" id="AFT71417.1"/>
    </source>
</evidence>
<dbReference type="AlphaFoldDB" id="K0CI58"/>